<feature type="region of interest" description="Disordered" evidence="1">
    <location>
        <begin position="1"/>
        <end position="33"/>
    </location>
</feature>
<dbReference type="AlphaFoldDB" id="A0A3B0SEB9"/>
<gene>
    <name evidence="2" type="ORF">MNBD_ALPHA05-211</name>
</gene>
<organism evidence="2">
    <name type="scientific">hydrothermal vent metagenome</name>
    <dbReference type="NCBI Taxonomy" id="652676"/>
    <lineage>
        <taxon>unclassified sequences</taxon>
        <taxon>metagenomes</taxon>
        <taxon>ecological metagenomes</taxon>
    </lineage>
</organism>
<dbReference type="EMBL" id="UOEH01000266">
    <property type="protein sequence ID" value="VAV99048.1"/>
    <property type="molecule type" value="Genomic_DNA"/>
</dbReference>
<accession>A0A3B0SEB9</accession>
<protein>
    <submittedName>
        <fullName evidence="2">Uncharacterized protein</fullName>
    </submittedName>
</protein>
<sequence length="33" mass="3456">PFAGEVSAKLTEGAPATSANPSHLTRANPFLFR</sequence>
<proteinExistence type="predicted"/>
<evidence type="ECO:0000256" key="1">
    <source>
        <dbReference type="SAM" id="MobiDB-lite"/>
    </source>
</evidence>
<reference evidence="2" key="1">
    <citation type="submission" date="2018-06" db="EMBL/GenBank/DDBJ databases">
        <authorList>
            <person name="Zhirakovskaya E."/>
        </authorList>
    </citation>
    <scope>NUCLEOTIDE SEQUENCE</scope>
</reference>
<evidence type="ECO:0000313" key="2">
    <source>
        <dbReference type="EMBL" id="VAV99048.1"/>
    </source>
</evidence>
<name>A0A3B0SEB9_9ZZZZ</name>
<feature type="non-terminal residue" evidence="2">
    <location>
        <position position="1"/>
    </location>
</feature>